<gene>
    <name evidence="4" type="primary">LOC110779675</name>
    <name evidence="3" type="synonym">LOC110779674</name>
</gene>
<accession>A0ABM3RCH9</accession>
<keyword evidence="2" id="KW-1185">Reference proteome</keyword>
<evidence type="ECO:0000313" key="3">
    <source>
        <dbReference type="RefSeq" id="XP_056693324.1"/>
    </source>
</evidence>
<dbReference type="SMART" id="SM00662">
    <property type="entry name" value="RPOLD"/>
    <property type="match status" value="1"/>
</dbReference>
<feature type="domain" description="DNA-directed RNA polymerase RpoA/D/Rpb3-type" evidence="1">
    <location>
        <begin position="1"/>
        <end position="183"/>
    </location>
</feature>
<evidence type="ECO:0000259" key="1">
    <source>
        <dbReference type="SMART" id="SM00662"/>
    </source>
</evidence>
<dbReference type="Gene3D" id="2.170.120.12">
    <property type="entry name" value="DNA-directed RNA polymerase, insert domain"/>
    <property type="match status" value="1"/>
</dbReference>
<dbReference type="RefSeq" id="XP_056693326.1">
    <property type="nucleotide sequence ID" value="XM_056837348.1"/>
</dbReference>
<dbReference type="PANTHER" id="PTHR11800">
    <property type="entry name" value="DNA-DIRECTED RNA POLYMERASE"/>
    <property type="match status" value="1"/>
</dbReference>
<evidence type="ECO:0000313" key="4">
    <source>
        <dbReference type="RefSeq" id="XP_056693326.1"/>
    </source>
</evidence>
<dbReference type="PANTHER" id="PTHR11800:SF13">
    <property type="entry name" value="DNA-DIRECTED RNA POLYMERASES I AND III SUBUNIT RPAC1"/>
    <property type="match status" value="1"/>
</dbReference>
<organism evidence="2 4">
    <name type="scientific">Spinacia oleracea</name>
    <name type="common">Spinach</name>
    <dbReference type="NCBI Taxonomy" id="3562"/>
    <lineage>
        <taxon>Eukaryota</taxon>
        <taxon>Viridiplantae</taxon>
        <taxon>Streptophyta</taxon>
        <taxon>Embryophyta</taxon>
        <taxon>Tracheophyta</taxon>
        <taxon>Spermatophyta</taxon>
        <taxon>Magnoliopsida</taxon>
        <taxon>eudicotyledons</taxon>
        <taxon>Gunneridae</taxon>
        <taxon>Pentapetalae</taxon>
        <taxon>Caryophyllales</taxon>
        <taxon>Chenopodiaceae</taxon>
        <taxon>Chenopodioideae</taxon>
        <taxon>Anserineae</taxon>
        <taxon>Spinacia</taxon>
    </lineage>
</organism>
<evidence type="ECO:0000313" key="2">
    <source>
        <dbReference type="Proteomes" id="UP000813463"/>
    </source>
</evidence>
<reference evidence="2" key="1">
    <citation type="journal article" date="2021" name="Nat. Commun.">
        <title>Genomic analyses provide insights into spinach domestication and the genetic basis of agronomic traits.</title>
        <authorList>
            <person name="Cai X."/>
            <person name="Sun X."/>
            <person name="Xu C."/>
            <person name="Sun H."/>
            <person name="Wang X."/>
            <person name="Ge C."/>
            <person name="Zhang Z."/>
            <person name="Wang Q."/>
            <person name="Fei Z."/>
            <person name="Jiao C."/>
            <person name="Wang Q."/>
        </authorList>
    </citation>
    <scope>NUCLEOTIDE SEQUENCE [LARGE SCALE GENOMIC DNA]</scope>
    <source>
        <strain evidence="2">cv. Varoflay</strain>
    </source>
</reference>
<name>A0ABM3RCH9_SPIOL</name>
<dbReference type="InterPro" id="IPR050518">
    <property type="entry name" value="Rpo3/RPB3_RNA_Pol_subunit"/>
</dbReference>
<protein>
    <submittedName>
        <fullName evidence="3 4">Uncharacterized protein isoform X1</fullName>
    </submittedName>
</protein>
<proteinExistence type="predicted"/>
<dbReference type="Proteomes" id="UP000813463">
    <property type="component" value="Chromosome 2"/>
</dbReference>
<dbReference type="RefSeq" id="XP_056693324.1">
    <property type="nucleotide sequence ID" value="XM_056837346.1"/>
</dbReference>
<reference evidence="3 4" key="2">
    <citation type="submission" date="2025-05" db="UniProtKB">
        <authorList>
            <consortium name="RefSeq"/>
        </authorList>
    </citation>
    <scope>IDENTIFICATION</scope>
    <source>
        <tissue evidence="3 4">Leaf</tissue>
    </source>
</reference>
<dbReference type="GeneID" id="110779675"/>
<dbReference type="SUPFAM" id="SSF56553">
    <property type="entry name" value="Insert subdomain of RNA polymerase alpha subunit"/>
    <property type="match status" value="1"/>
</dbReference>
<dbReference type="InterPro" id="IPR011263">
    <property type="entry name" value="DNA-dir_RNA_pol_RpoA/D/Rpb3"/>
</dbReference>
<dbReference type="InterPro" id="IPR036643">
    <property type="entry name" value="RNApol_insert_sf"/>
</dbReference>
<sequence>MALEKVFIAKNTSVVQDEVLAHRLGLIPLRVDPRMFSYKSEKDEPNEKNTIVFGLHAQCNRGEPRRSVKSEELKWLPNGSMFLLDIENKESSSTTTPRTYTNFKSSQEMQPELSENLIHPKNPDITIARFGPGQQSCHLSRKSNLKYMLLKVLAKSTQSGLQLPLLGTGCFMRLFSCKIFVTRRQKSWLNNVQLMFLT</sequence>